<dbReference type="SUPFAM" id="SSF56176">
    <property type="entry name" value="FAD-binding/transporter-associated domain-like"/>
    <property type="match status" value="1"/>
</dbReference>
<feature type="domain" description="FAD-binding PCMH-type" evidence="5">
    <location>
        <begin position="17"/>
        <end position="196"/>
    </location>
</feature>
<evidence type="ECO:0000256" key="1">
    <source>
        <dbReference type="ARBA" id="ARBA00001974"/>
    </source>
</evidence>
<name>A0ABT6C3B9_9MICO</name>
<dbReference type="InterPro" id="IPR016169">
    <property type="entry name" value="FAD-bd_PCMH_sub2"/>
</dbReference>
<dbReference type="InterPro" id="IPR006094">
    <property type="entry name" value="Oxid_FAD_bind_N"/>
</dbReference>
<dbReference type="Proteomes" id="UP001528912">
    <property type="component" value="Unassembled WGS sequence"/>
</dbReference>
<proteinExistence type="predicted"/>
<dbReference type="PANTHER" id="PTHR11748:SF103">
    <property type="entry name" value="GLYCOLATE OXIDASE SUBUNIT GLCE"/>
    <property type="match status" value="1"/>
</dbReference>
<dbReference type="InterPro" id="IPR036318">
    <property type="entry name" value="FAD-bd_PCMH-like_sf"/>
</dbReference>
<dbReference type="RefSeq" id="WP_277191095.1">
    <property type="nucleotide sequence ID" value="NZ_JAROAV010000010.1"/>
</dbReference>
<keyword evidence="3" id="KW-0274">FAD</keyword>
<evidence type="ECO:0000256" key="2">
    <source>
        <dbReference type="ARBA" id="ARBA00022630"/>
    </source>
</evidence>
<comment type="cofactor">
    <cofactor evidence="1">
        <name>FAD</name>
        <dbReference type="ChEBI" id="CHEBI:57692"/>
    </cofactor>
</comment>
<protein>
    <submittedName>
        <fullName evidence="6">FAD-binding oxidoreductase</fullName>
    </submittedName>
</protein>
<dbReference type="InterPro" id="IPR016166">
    <property type="entry name" value="FAD-bd_PCMH"/>
</dbReference>
<dbReference type="PANTHER" id="PTHR11748">
    <property type="entry name" value="D-LACTATE DEHYDROGENASE"/>
    <property type="match status" value="1"/>
</dbReference>
<evidence type="ECO:0000313" key="6">
    <source>
        <dbReference type="EMBL" id="MDF8263345.1"/>
    </source>
</evidence>
<dbReference type="SUPFAM" id="SSF55103">
    <property type="entry name" value="FAD-linked oxidases, C-terminal domain"/>
    <property type="match status" value="1"/>
</dbReference>
<evidence type="ECO:0000259" key="5">
    <source>
        <dbReference type="PROSITE" id="PS51387"/>
    </source>
</evidence>
<evidence type="ECO:0000313" key="7">
    <source>
        <dbReference type="Proteomes" id="UP001528912"/>
    </source>
</evidence>
<keyword evidence="7" id="KW-1185">Reference proteome</keyword>
<dbReference type="Pfam" id="PF01565">
    <property type="entry name" value="FAD_binding_4"/>
    <property type="match status" value="1"/>
</dbReference>
<sequence>MPSSPVRTQAAEAAEHVDGVPVGEVVRPQSTAEVADIMKDAAVQRLSVVVRGAGTKLPWGAPPRSADLLLDLGGMSGVLEHEAGDLIVSAQAGTPLAELQRIVGRTDQRLGVDEVVPGTTLGGLVATNVSGPRRVALGTVRDLLIGVTVVRADGVVARAGGKVVKNVAGYDLGKLMVGSYGTLAVITEATFRLHPVPEASASTQVECGSPAEATDLVAAVMSSQIVPAAVEIDAERGRCTVSVLVEGTRAGVEQRSAAAAGLIGAPAARASAPGIGLARDGSLLKITTQISSATEIAQAAVQLGLHVRGSVGAGVLYASTDDPETAVTAVSRLRPLAAARGGALVLVDAPAEVKSAVDVWGPVAALDLMRRVKHEFDPESRLAPGRFVGGI</sequence>
<dbReference type="InterPro" id="IPR016164">
    <property type="entry name" value="FAD-linked_Oxase-like_C"/>
</dbReference>
<dbReference type="EMBL" id="JAROAV010000010">
    <property type="protein sequence ID" value="MDF8263345.1"/>
    <property type="molecule type" value="Genomic_DNA"/>
</dbReference>
<keyword evidence="2" id="KW-0285">Flavoprotein</keyword>
<organism evidence="6 7">
    <name type="scientific">Luteipulveratus flavus</name>
    <dbReference type="NCBI Taxonomy" id="3031728"/>
    <lineage>
        <taxon>Bacteria</taxon>
        <taxon>Bacillati</taxon>
        <taxon>Actinomycetota</taxon>
        <taxon>Actinomycetes</taxon>
        <taxon>Micrococcales</taxon>
        <taxon>Dermacoccaceae</taxon>
        <taxon>Luteipulveratus</taxon>
    </lineage>
</organism>
<dbReference type="PROSITE" id="PS51387">
    <property type="entry name" value="FAD_PCMH"/>
    <property type="match status" value="1"/>
</dbReference>
<reference evidence="6 7" key="1">
    <citation type="submission" date="2023-03" db="EMBL/GenBank/DDBJ databases">
        <title>YIM 133296 draft genome.</title>
        <authorList>
            <person name="Xiong L."/>
        </authorList>
    </citation>
    <scope>NUCLEOTIDE SEQUENCE [LARGE SCALE GENOMIC DNA]</scope>
    <source>
        <strain evidence="6 7">YIM 133296</strain>
    </source>
</reference>
<keyword evidence="4" id="KW-0560">Oxidoreductase</keyword>
<dbReference type="InterPro" id="IPR004113">
    <property type="entry name" value="FAD-bd_oxidored_4_C"/>
</dbReference>
<accession>A0ABT6C3B9</accession>
<dbReference type="Pfam" id="PF02913">
    <property type="entry name" value="FAD-oxidase_C"/>
    <property type="match status" value="1"/>
</dbReference>
<evidence type="ECO:0000256" key="4">
    <source>
        <dbReference type="ARBA" id="ARBA00023002"/>
    </source>
</evidence>
<evidence type="ECO:0000256" key="3">
    <source>
        <dbReference type="ARBA" id="ARBA00022827"/>
    </source>
</evidence>
<dbReference type="Gene3D" id="3.30.465.10">
    <property type="match status" value="1"/>
</dbReference>
<gene>
    <name evidence="6" type="ORF">P4R38_03665</name>
</gene>
<comment type="caution">
    <text evidence="6">The sequence shown here is derived from an EMBL/GenBank/DDBJ whole genome shotgun (WGS) entry which is preliminary data.</text>
</comment>